<dbReference type="AlphaFoldDB" id="A0A835PMC2"/>
<organism evidence="5 6">
    <name type="scientific">Vanilla planifolia</name>
    <name type="common">Vanilla</name>
    <dbReference type="NCBI Taxonomy" id="51239"/>
    <lineage>
        <taxon>Eukaryota</taxon>
        <taxon>Viridiplantae</taxon>
        <taxon>Streptophyta</taxon>
        <taxon>Embryophyta</taxon>
        <taxon>Tracheophyta</taxon>
        <taxon>Spermatophyta</taxon>
        <taxon>Magnoliopsida</taxon>
        <taxon>Liliopsida</taxon>
        <taxon>Asparagales</taxon>
        <taxon>Orchidaceae</taxon>
        <taxon>Vanilloideae</taxon>
        <taxon>Vanilleae</taxon>
        <taxon>Vanilla</taxon>
    </lineage>
</organism>
<keyword evidence="1" id="KW-0175">Coiled coil</keyword>
<dbReference type="GO" id="GO:0005652">
    <property type="term" value="C:nuclear lamina"/>
    <property type="evidence" value="ECO:0007669"/>
    <property type="project" value="UniProtKB-SubCell"/>
</dbReference>
<dbReference type="PANTHER" id="PTHR31908">
    <property type="entry name" value="PROTEIN CROWDED NUCLEI 4"/>
    <property type="match status" value="1"/>
</dbReference>
<comment type="similarity">
    <text evidence="4">Belongs to the CRWN family.</text>
</comment>
<evidence type="ECO:0000256" key="4">
    <source>
        <dbReference type="ARBA" id="ARBA00024208"/>
    </source>
</evidence>
<evidence type="ECO:0000313" key="5">
    <source>
        <dbReference type="EMBL" id="KAG0456621.1"/>
    </source>
</evidence>
<sequence>MLYDYQYHMGLLLIEKRMWTSEFEQLRQGFDRSQGKLEGECKAFSNILTEKQKLEQSIMLALDNERKHVADLEKTICKMQEQEQYLTQQKASWYCWEPGFQEPEKELTESLDVFDGRRMNATDNNDAFV</sequence>
<comment type="caution">
    <text evidence="5">The sequence shown here is derived from an EMBL/GenBank/DDBJ whole genome shotgun (WGS) entry which is preliminary data.</text>
</comment>
<accession>A0A835PMC2</accession>
<dbReference type="EMBL" id="JADCNM010000013">
    <property type="protein sequence ID" value="KAG0456621.1"/>
    <property type="molecule type" value="Genomic_DNA"/>
</dbReference>
<evidence type="ECO:0000256" key="2">
    <source>
        <dbReference type="ARBA" id="ARBA00023242"/>
    </source>
</evidence>
<evidence type="ECO:0000256" key="1">
    <source>
        <dbReference type="ARBA" id="ARBA00023054"/>
    </source>
</evidence>
<keyword evidence="2" id="KW-0539">Nucleus</keyword>
<evidence type="ECO:0000313" key="6">
    <source>
        <dbReference type="Proteomes" id="UP000639772"/>
    </source>
</evidence>
<comment type="subcellular location">
    <subcellularLocation>
        <location evidence="3">Nucleus lamina</location>
    </subcellularLocation>
</comment>
<dbReference type="GO" id="GO:0006997">
    <property type="term" value="P:nucleus organization"/>
    <property type="evidence" value="ECO:0007669"/>
    <property type="project" value="InterPro"/>
</dbReference>
<dbReference type="InterPro" id="IPR040418">
    <property type="entry name" value="CRWN"/>
</dbReference>
<protein>
    <submittedName>
        <fullName evidence="5">Uncharacterized protein</fullName>
    </submittedName>
</protein>
<dbReference type="Proteomes" id="UP000639772">
    <property type="component" value="Chromosome 13"/>
</dbReference>
<reference evidence="5 6" key="1">
    <citation type="journal article" date="2020" name="Nat. Food">
        <title>A phased Vanilla planifolia genome enables genetic improvement of flavour and production.</title>
        <authorList>
            <person name="Hasing T."/>
            <person name="Tang H."/>
            <person name="Brym M."/>
            <person name="Khazi F."/>
            <person name="Huang T."/>
            <person name="Chambers A.H."/>
        </authorList>
    </citation>
    <scope>NUCLEOTIDE SEQUENCE [LARGE SCALE GENOMIC DNA]</scope>
    <source>
        <tissue evidence="5">Leaf</tissue>
    </source>
</reference>
<proteinExistence type="inferred from homology"/>
<gene>
    <name evidence="5" type="ORF">HPP92_024409</name>
</gene>
<evidence type="ECO:0000256" key="3">
    <source>
        <dbReference type="ARBA" id="ARBA00024186"/>
    </source>
</evidence>
<dbReference type="OrthoDB" id="673795at2759"/>
<name>A0A835PMC2_VANPL</name>
<dbReference type="PANTHER" id="PTHR31908:SF9">
    <property type="entry name" value="PROTEIN CROWDED NUCLEI 3"/>
    <property type="match status" value="1"/>
</dbReference>